<dbReference type="Pfam" id="PF07963">
    <property type="entry name" value="N_methyl"/>
    <property type="match status" value="1"/>
</dbReference>
<feature type="transmembrane region" description="Helical" evidence="1">
    <location>
        <begin position="12"/>
        <end position="35"/>
    </location>
</feature>
<dbReference type="Proteomes" id="UP000319817">
    <property type="component" value="Chromosome"/>
</dbReference>
<keyword evidence="1" id="KW-0472">Membrane</keyword>
<dbReference type="NCBIfam" id="TIGR02532">
    <property type="entry name" value="IV_pilin_GFxxxE"/>
    <property type="match status" value="1"/>
</dbReference>
<dbReference type="InterPro" id="IPR012902">
    <property type="entry name" value="N_methyl_site"/>
</dbReference>
<proteinExistence type="predicted"/>
<dbReference type="Gene3D" id="3.30.700.10">
    <property type="entry name" value="Glycoprotein, Type 4 Pilin"/>
    <property type="match status" value="1"/>
</dbReference>
<evidence type="ECO:0008006" key="4">
    <source>
        <dbReference type="Google" id="ProtNLM"/>
    </source>
</evidence>
<protein>
    <recommendedName>
        <fullName evidence="4">Major pilin subunit</fullName>
    </recommendedName>
</protein>
<dbReference type="PANTHER" id="PTHR30093">
    <property type="entry name" value="GENERAL SECRETION PATHWAY PROTEIN G"/>
    <property type="match status" value="1"/>
</dbReference>
<reference evidence="2 3" key="1">
    <citation type="submission" date="2019-02" db="EMBL/GenBank/DDBJ databases">
        <title>Deep-cultivation of Planctomycetes and their phenomic and genomic characterization uncovers novel biology.</title>
        <authorList>
            <person name="Wiegand S."/>
            <person name="Jogler M."/>
            <person name="Boedeker C."/>
            <person name="Pinto D."/>
            <person name="Vollmers J."/>
            <person name="Rivas-Marin E."/>
            <person name="Kohn T."/>
            <person name="Peeters S.H."/>
            <person name="Heuer A."/>
            <person name="Rast P."/>
            <person name="Oberbeckmann S."/>
            <person name="Bunk B."/>
            <person name="Jeske O."/>
            <person name="Meyerdierks A."/>
            <person name="Storesund J.E."/>
            <person name="Kallscheuer N."/>
            <person name="Luecker S."/>
            <person name="Lage O.M."/>
            <person name="Pohl T."/>
            <person name="Merkel B.J."/>
            <person name="Hornburger P."/>
            <person name="Mueller R.-W."/>
            <person name="Bruemmer F."/>
            <person name="Labrenz M."/>
            <person name="Spormann A.M."/>
            <person name="Op den Camp H."/>
            <person name="Overmann J."/>
            <person name="Amann R."/>
            <person name="Jetten M.S.M."/>
            <person name="Mascher T."/>
            <person name="Medema M.H."/>
            <person name="Devos D.P."/>
            <person name="Kaster A.-K."/>
            <person name="Ovreas L."/>
            <person name="Rohde M."/>
            <person name="Galperin M.Y."/>
            <person name="Jogler C."/>
        </authorList>
    </citation>
    <scope>NUCLEOTIDE SEQUENCE [LARGE SCALE GENOMIC DNA]</scope>
    <source>
        <strain evidence="2 3">K23_9</strain>
    </source>
</reference>
<dbReference type="SUPFAM" id="SSF54523">
    <property type="entry name" value="Pili subunits"/>
    <property type="match status" value="1"/>
</dbReference>
<dbReference type="PANTHER" id="PTHR30093:SF2">
    <property type="entry name" value="TYPE II SECRETION SYSTEM PROTEIN H"/>
    <property type="match status" value="1"/>
</dbReference>
<evidence type="ECO:0000313" key="3">
    <source>
        <dbReference type="Proteomes" id="UP000319817"/>
    </source>
</evidence>
<dbReference type="OrthoDB" id="258730at2"/>
<keyword evidence="1" id="KW-1133">Transmembrane helix</keyword>
<evidence type="ECO:0000313" key="2">
    <source>
        <dbReference type="EMBL" id="QDT12544.1"/>
    </source>
</evidence>
<evidence type="ECO:0000256" key="1">
    <source>
        <dbReference type="SAM" id="Phobius"/>
    </source>
</evidence>
<organism evidence="2 3">
    <name type="scientific">Stieleria marina</name>
    <dbReference type="NCBI Taxonomy" id="1930275"/>
    <lineage>
        <taxon>Bacteria</taxon>
        <taxon>Pseudomonadati</taxon>
        <taxon>Planctomycetota</taxon>
        <taxon>Planctomycetia</taxon>
        <taxon>Pirellulales</taxon>
        <taxon>Pirellulaceae</taxon>
        <taxon>Stieleria</taxon>
    </lineage>
</organism>
<dbReference type="InterPro" id="IPR045584">
    <property type="entry name" value="Pilin-like"/>
</dbReference>
<gene>
    <name evidence="2" type="ORF">K239x_45540</name>
</gene>
<sequence length="190" mass="21199">MNHSHTSSRAAVTLIELLVVLSIIGILIGLMLPAIQNARARARQTQCMSRLRQFGLNPRAARQGGIDVCPDSIEGYGYFYNPVLYTEPFKDNTTTTLLFFEHAGGRLHSTQPKPPNPDNPLDWFSPASIQSRQTWAKCQKYIATKRHIGETANYLYLDGHVATIPSRVIEDWCNQGFNFALKGKGAPPSR</sequence>
<keyword evidence="1" id="KW-0812">Transmembrane</keyword>
<keyword evidence="3" id="KW-1185">Reference proteome</keyword>
<accession>A0A517NZI2</accession>
<dbReference type="EMBL" id="CP036526">
    <property type="protein sequence ID" value="QDT12544.1"/>
    <property type="molecule type" value="Genomic_DNA"/>
</dbReference>
<dbReference type="AlphaFoldDB" id="A0A517NZI2"/>
<name>A0A517NZI2_9BACT</name>
<dbReference type="RefSeq" id="WP_145420428.1">
    <property type="nucleotide sequence ID" value="NZ_CP036526.1"/>
</dbReference>